<proteinExistence type="predicted"/>
<name>A0A061ARG3_CYBFA</name>
<feature type="domain" description="PH" evidence="1">
    <location>
        <begin position="455"/>
        <end position="594"/>
    </location>
</feature>
<dbReference type="AlphaFoldDB" id="A0A061ARG3"/>
<dbReference type="OrthoDB" id="28413at2759"/>
<sequence length="653" mass="75639">MAITYLDIYFVEILFTLSRSNNYVKMTATPSIKQIEQSIEKNRTKNTYLDPAHSLQCLNDLRTHILEGGNYDTISHATIVLASVLRLSKRNDAYLDSLDETLLSRILGFVNKSLTTDVIIAVLRILLLFMKGKIFETLTPDDYLIPLLNSINSNLTLIDVLAAKLYVENVDLIVFTLEFLDAYVSINHIQLNSTSHMLELLLCFQNSEFPLLLNHYYEDPRFSDSLQEPASKLLVSMFKMYQMLNGVKINESSSFQQELVNKSLSQLPNLTRSKEKEFILGNYSMLQLLDLYFFFENPNISFRKTYHEQLLFNLHKEQIFPVTQVSYKMTNKILGIYSTQPNPYPRFGRSLFLRDMIDYSTLAKLLEIWNESKAEIDDLDTVLPLVDILYKYIDDNIDPEELDLVGRINELFKAVTYNELRQIQLNNFKAKVNTYTRDETASFDLILKEQVFDFVKNQRFLQLAKGSWVYADLPSFKNSSQTSSSYYFIILSPNFKQLLFKEYKFKTSNTPNIDKIGNAIDIASIANFKIEEIHQVDQTLQQHQQESHRLINLVDKTIINKITLLNRKSRVLFSFHAKKSDSLIWLDGLNLLIGNNNRLSDDLNFQMDKLFEVRKTIQLLNFDESANAPESAIGGEGESLEFLEKLATNFYYT</sequence>
<dbReference type="VEuPathDB" id="FungiDB:BON22_1525"/>
<dbReference type="InterPro" id="IPR001849">
    <property type="entry name" value="PH_domain"/>
</dbReference>
<dbReference type="InterPro" id="IPR011993">
    <property type="entry name" value="PH-like_dom_sf"/>
</dbReference>
<reference evidence="2" key="1">
    <citation type="journal article" date="2014" name="Genome Announc.">
        <title>Genome sequence of the yeast Cyberlindnera fabianii (Hansenula fabianii).</title>
        <authorList>
            <person name="Freel K.C."/>
            <person name="Sarilar V."/>
            <person name="Neuveglise C."/>
            <person name="Devillers H."/>
            <person name="Friedrich A."/>
            <person name="Schacherer J."/>
        </authorList>
    </citation>
    <scope>NUCLEOTIDE SEQUENCE</scope>
    <source>
        <strain evidence="2">YJS4271</strain>
    </source>
</reference>
<dbReference type="Pfam" id="PF16457">
    <property type="entry name" value="PH_12"/>
    <property type="match status" value="1"/>
</dbReference>
<gene>
    <name evidence="2" type="ORF">CYFA0S_01e19350g</name>
</gene>
<protein>
    <submittedName>
        <fullName evidence="2">CYFA0S01e19350g1_1</fullName>
    </submittedName>
</protein>
<organism evidence="2">
    <name type="scientific">Cyberlindnera fabianii</name>
    <name type="common">Yeast</name>
    <name type="synonym">Hansenula fabianii</name>
    <dbReference type="NCBI Taxonomy" id="36022"/>
    <lineage>
        <taxon>Eukaryota</taxon>
        <taxon>Fungi</taxon>
        <taxon>Dikarya</taxon>
        <taxon>Ascomycota</taxon>
        <taxon>Saccharomycotina</taxon>
        <taxon>Saccharomycetes</taxon>
        <taxon>Phaffomycetales</taxon>
        <taxon>Phaffomycetaceae</taxon>
        <taxon>Cyberlindnera</taxon>
    </lineage>
</organism>
<dbReference type="EMBL" id="LK052886">
    <property type="protein sequence ID" value="CDR37935.1"/>
    <property type="molecule type" value="Genomic_DNA"/>
</dbReference>
<dbReference type="Gene3D" id="2.30.29.30">
    <property type="entry name" value="Pleckstrin-homology domain (PH domain)/Phosphotyrosine-binding domain (PTB)"/>
    <property type="match status" value="1"/>
</dbReference>
<evidence type="ECO:0000259" key="1">
    <source>
        <dbReference type="Pfam" id="PF16457"/>
    </source>
</evidence>
<dbReference type="PhylomeDB" id="A0A061ARG3"/>
<evidence type="ECO:0000313" key="2">
    <source>
        <dbReference type="EMBL" id="CDR37935.1"/>
    </source>
</evidence>
<accession>A0A061ARG3</accession>